<comment type="caution">
    <text evidence="1">The sequence shown here is derived from an EMBL/GenBank/DDBJ whole genome shotgun (WGS) entry which is preliminary data.</text>
</comment>
<protein>
    <submittedName>
        <fullName evidence="1">Cytochrome C5</fullName>
    </submittedName>
</protein>
<sequence length="183" mass="19610">MTSPALDTLLARIVESGLLEDPLAENGLVYGRASIDAAGTVVNVNVDPELEDDDEQGDDVDHDALIAAVSRILSVGESRWRAIIDEVAADIDDAVDDEPVVEQIDLRDDLEATSVVVFADAVLLAFLAPKQFPDSRILVQLDDDLEVDGVEMRELDGSETIAFDTLDDLLDHISGPDESAAPA</sequence>
<gene>
    <name evidence="1" type="ORF">F6W70_16060</name>
</gene>
<evidence type="ECO:0000313" key="1">
    <source>
        <dbReference type="EMBL" id="KAB1881396.1"/>
    </source>
</evidence>
<accession>A0AAD3WZW3</accession>
<dbReference type="RefSeq" id="WP_151487323.1">
    <property type="nucleotide sequence ID" value="NZ_BAAAIN010000005.1"/>
</dbReference>
<dbReference type="AlphaFoldDB" id="A0AAD3WZW3"/>
<dbReference type="EMBL" id="WAAQ01000003">
    <property type="protein sequence ID" value="KAB1881396.1"/>
    <property type="molecule type" value="Genomic_DNA"/>
</dbReference>
<reference evidence="1 2" key="1">
    <citation type="submission" date="2019-09" db="EMBL/GenBank/DDBJ databases">
        <title>Whole genome sequencing of Microbacterium maritypicum.</title>
        <authorList>
            <person name="Lenchi N."/>
        </authorList>
    </citation>
    <scope>NUCLEOTIDE SEQUENCE [LARGE SCALE GENOMIC DNA]</scope>
    <source>
        <strain evidence="1 2">DSM 12512</strain>
    </source>
</reference>
<proteinExistence type="predicted"/>
<organism evidence="1 2">
    <name type="scientific">Microbacterium maritypicum</name>
    <name type="common">Microbacterium liquefaciens</name>
    <dbReference type="NCBI Taxonomy" id="33918"/>
    <lineage>
        <taxon>Bacteria</taxon>
        <taxon>Bacillati</taxon>
        <taxon>Actinomycetota</taxon>
        <taxon>Actinomycetes</taxon>
        <taxon>Micrococcales</taxon>
        <taxon>Microbacteriaceae</taxon>
        <taxon>Microbacterium</taxon>
    </lineage>
</organism>
<evidence type="ECO:0000313" key="2">
    <source>
        <dbReference type="Proteomes" id="UP000436027"/>
    </source>
</evidence>
<dbReference type="Proteomes" id="UP000436027">
    <property type="component" value="Unassembled WGS sequence"/>
</dbReference>
<name>A0AAD3WZW3_MICMQ</name>